<evidence type="ECO:0000313" key="2">
    <source>
        <dbReference type="WBParaSite" id="nRc.2.0.1.t38611-RA"/>
    </source>
</evidence>
<dbReference type="Proteomes" id="UP000887565">
    <property type="component" value="Unplaced"/>
</dbReference>
<name>A0A915KLB8_ROMCU</name>
<dbReference type="WBParaSite" id="nRc.2.0.1.t38611-RA">
    <property type="protein sequence ID" value="nRc.2.0.1.t38611-RA"/>
    <property type="gene ID" value="nRc.2.0.1.g38611"/>
</dbReference>
<sequence>MRSMFQRTLIVRLPIIYNTVL</sequence>
<accession>A0A915KLB8</accession>
<evidence type="ECO:0000313" key="1">
    <source>
        <dbReference type="Proteomes" id="UP000887565"/>
    </source>
</evidence>
<dbReference type="AlphaFoldDB" id="A0A915KLB8"/>
<organism evidence="1 2">
    <name type="scientific">Romanomermis culicivorax</name>
    <name type="common">Nematode worm</name>
    <dbReference type="NCBI Taxonomy" id="13658"/>
    <lineage>
        <taxon>Eukaryota</taxon>
        <taxon>Metazoa</taxon>
        <taxon>Ecdysozoa</taxon>
        <taxon>Nematoda</taxon>
        <taxon>Enoplea</taxon>
        <taxon>Dorylaimia</taxon>
        <taxon>Mermithida</taxon>
        <taxon>Mermithoidea</taxon>
        <taxon>Mermithidae</taxon>
        <taxon>Romanomermis</taxon>
    </lineage>
</organism>
<keyword evidence="1" id="KW-1185">Reference proteome</keyword>
<proteinExistence type="predicted"/>
<reference evidence="2" key="1">
    <citation type="submission" date="2022-11" db="UniProtKB">
        <authorList>
            <consortium name="WormBaseParasite"/>
        </authorList>
    </citation>
    <scope>IDENTIFICATION</scope>
</reference>
<protein>
    <submittedName>
        <fullName evidence="2">Uncharacterized protein</fullName>
    </submittedName>
</protein>